<evidence type="ECO:0000256" key="16">
    <source>
        <dbReference type="ARBA" id="ARBA00023098"/>
    </source>
</evidence>
<dbReference type="AlphaFoldDB" id="A0A1S3ALG6"/>
<evidence type="ECO:0000256" key="23">
    <source>
        <dbReference type="ARBA" id="ARBA00047510"/>
    </source>
</evidence>
<evidence type="ECO:0000256" key="17">
    <source>
        <dbReference type="ARBA" id="ARBA00023128"/>
    </source>
</evidence>
<proteinExistence type="inferred from homology"/>
<name>A0A1S3ALG6_ERIEU</name>
<protein>
    <recommendedName>
        <fullName evidence="7 28">Cholesterol side-chain cleavage enzyme, mitochondrial</fullName>
        <ecNumber evidence="6 28">1.14.15.6</ecNumber>
    </recommendedName>
    <alternativeName>
        <fullName evidence="28">Cholesterol desmolase</fullName>
    </alternativeName>
</protein>
<evidence type="ECO:0000256" key="14">
    <source>
        <dbReference type="ARBA" id="ARBA00023004"/>
    </source>
</evidence>
<evidence type="ECO:0000256" key="20">
    <source>
        <dbReference type="ARBA" id="ARBA00023221"/>
    </source>
</evidence>
<keyword evidence="15 27" id="KW-0503">Monooxygenase</keyword>
<dbReference type="eggNOG" id="KOG0159">
    <property type="taxonomic scope" value="Eukaryota"/>
</dbReference>
<evidence type="ECO:0000256" key="19">
    <source>
        <dbReference type="ARBA" id="ARBA00023166"/>
    </source>
</evidence>
<dbReference type="Gene3D" id="1.10.630.10">
    <property type="entry name" value="Cytochrome P450"/>
    <property type="match status" value="1"/>
</dbReference>
<comment type="catalytic activity">
    <reaction evidence="23">
        <text>6 reduced [adrenodoxin] + cholesterol + 3 O2 + 6 H(+) = 4-methylpentanal + pregnenolone + 6 oxidized [adrenodoxin] + 4 H2O</text>
        <dbReference type="Rhea" id="RHEA:35739"/>
        <dbReference type="Rhea" id="RHEA-COMP:9998"/>
        <dbReference type="Rhea" id="RHEA-COMP:9999"/>
        <dbReference type="ChEBI" id="CHEBI:15377"/>
        <dbReference type="ChEBI" id="CHEBI:15378"/>
        <dbReference type="ChEBI" id="CHEBI:15379"/>
        <dbReference type="ChEBI" id="CHEBI:16113"/>
        <dbReference type="ChEBI" id="CHEBI:16581"/>
        <dbReference type="ChEBI" id="CHEBI:17998"/>
        <dbReference type="ChEBI" id="CHEBI:33737"/>
        <dbReference type="ChEBI" id="CHEBI:33738"/>
        <dbReference type="EC" id="1.14.15.6"/>
    </reaction>
    <physiologicalReaction direction="left-to-right" evidence="23">
        <dbReference type="Rhea" id="RHEA:35740"/>
    </physiologicalReaction>
</comment>
<dbReference type="Proteomes" id="UP001652624">
    <property type="component" value="Chromosome 16"/>
</dbReference>
<dbReference type="InterPro" id="IPR036396">
    <property type="entry name" value="Cyt_P450_sf"/>
</dbReference>
<dbReference type="GO" id="GO:0034650">
    <property type="term" value="P:cortisol metabolic process"/>
    <property type="evidence" value="ECO:0007669"/>
    <property type="project" value="TreeGrafter"/>
</dbReference>
<keyword evidence="13 27" id="KW-0560">Oxidoreductase</keyword>
<keyword evidence="21 28" id="KW-0755">Steroidogenesis</keyword>
<comment type="pathway">
    <text evidence="3 28">Lipid metabolism; C21-steroid hormone metabolism.</text>
</comment>
<dbReference type="OrthoDB" id="3945418at2759"/>
<keyword evidence="14 26" id="KW-0408">Iron</keyword>
<dbReference type="PROSITE" id="PS00086">
    <property type="entry name" value="CYTOCHROME_P450"/>
    <property type="match status" value="1"/>
</dbReference>
<accession>A0A1S3ALG6</accession>
<dbReference type="UniPathway" id="UPA00229"/>
<dbReference type="FunCoup" id="A0A1S3ALG6">
    <property type="interactions" value="37"/>
</dbReference>
<evidence type="ECO:0000256" key="22">
    <source>
        <dbReference type="ARBA" id="ARBA00045526"/>
    </source>
</evidence>
<reference evidence="30" key="1">
    <citation type="submission" date="2025-08" db="UniProtKB">
        <authorList>
            <consortium name="RefSeq"/>
        </authorList>
    </citation>
    <scope>IDENTIFICATION</scope>
</reference>
<dbReference type="PRINTS" id="PR00385">
    <property type="entry name" value="P450"/>
</dbReference>
<dbReference type="InterPro" id="IPR017972">
    <property type="entry name" value="Cyt_P450_CS"/>
</dbReference>
<dbReference type="Pfam" id="PF00067">
    <property type="entry name" value="p450"/>
    <property type="match status" value="1"/>
</dbReference>
<evidence type="ECO:0000256" key="27">
    <source>
        <dbReference type="RuleBase" id="RU000461"/>
    </source>
</evidence>
<keyword evidence="8 28" id="KW-0153">Cholesterol metabolism</keyword>
<dbReference type="InterPro" id="IPR050479">
    <property type="entry name" value="CYP11_CYP27_families"/>
</dbReference>
<evidence type="ECO:0000256" key="1">
    <source>
        <dbReference type="ARBA" id="ARBA00001971"/>
    </source>
</evidence>
<evidence type="ECO:0000256" key="11">
    <source>
        <dbReference type="ARBA" id="ARBA00022792"/>
    </source>
</evidence>
<evidence type="ECO:0000256" key="6">
    <source>
        <dbReference type="ARBA" id="ARBA00012764"/>
    </source>
</evidence>
<dbReference type="GO" id="GO:0071375">
    <property type="term" value="P:cellular response to peptide hormone stimulus"/>
    <property type="evidence" value="ECO:0007669"/>
    <property type="project" value="TreeGrafter"/>
</dbReference>
<comment type="function">
    <text evidence="22 28">A cytochrome P450 monooxygenase that catalyzes the side-chain hydroxylation and cleavage of cholesterol to pregnenolone, the precursor of most steroid hormones. Catalyzes three sequential oxidation reactions of cholesterol, namely the hydroxylation at C22 followed with the hydroxylation at C20 to yield 20R,22R-hydroxycholesterol that is further cleaved between C20 and C22 to yield the C21-steroid pregnenolone and 4-methylpentanal. Mechanistically, uses molecular oxygen inserting one oxygen atom into a substrate and reducing the second into a water molecule. Two electrons are provided by NADPH via a two-protein mitochondrial transfer system comprising flavoprotein FDXR (adrenodoxin/ferredoxin reductase) and nonheme iron-sulfur protein FDX1 or FDX2 (adrenodoxin/ferredoxin).</text>
</comment>
<dbReference type="PANTHER" id="PTHR24279">
    <property type="entry name" value="CYTOCHROME P450"/>
    <property type="match status" value="1"/>
</dbReference>
<gene>
    <name evidence="30" type="primary">LOC103126124</name>
</gene>
<keyword evidence="16 28" id="KW-0443">Lipid metabolism</keyword>
<evidence type="ECO:0000313" key="30">
    <source>
        <dbReference type="RefSeq" id="XP_007537052.1"/>
    </source>
</evidence>
<comment type="catalytic activity">
    <reaction evidence="24">
        <text>(20R,22R)-20,22-dihydroxycholesterol + 2 reduced [adrenodoxin] + O2 + 2 H(+) = 4-methylpentanal + pregnenolone + 2 oxidized [adrenodoxin] + 2 H2O</text>
        <dbReference type="Rhea" id="RHEA:34343"/>
        <dbReference type="Rhea" id="RHEA-COMP:9998"/>
        <dbReference type="Rhea" id="RHEA-COMP:9999"/>
        <dbReference type="ChEBI" id="CHEBI:1294"/>
        <dbReference type="ChEBI" id="CHEBI:15377"/>
        <dbReference type="ChEBI" id="CHEBI:15378"/>
        <dbReference type="ChEBI" id="CHEBI:15379"/>
        <dbReference type="ChEBI" id="CHEBI:16581"/>
        <dbReference type="ChEBI" id="CHEBI:17998"/>
        <dbReference type="ChEBI" id="CHEBI:33737"/>
        <dbReference type="ChEBI" id="CHEBI:33738"/>
    </reaction>
    <physiologicalReaction direction="left-to-right" evidence="24">
        <dbReference type="Rhea" id="RHEA:34344"/>
    </physiologicalReaction>
</comment>
<keyword evidence="20 28" id="KW-0753">Steroid metabolism</keyword>
<dbReference type="PANTHER" id="PTHR24279:SF3">
    <property type="entry name" value="CHOLESTEROL SIDE-CHAIN CLEAVAGE ENZYME, MITOCHONDRIAL"/>
    <property type="match status" value="1"/>
</dbReference>
<evidence type="ECO:0000313" key="29">
    <source>
        <dbReference type="Proteomes" id="UP001652624"/>
    </source>
</evidence>
<sequence length="528" mass="60789">MVARWLRRLRPDLARAHRSLPVPPKGLARGLSVQSPRPFKDIPSPGENGWLNLYQLWRAGGTSQLHHHQMQCFQRLGPIYREKLGTMDSVYITDPQDVALLFRSEGQHPERYVIPAWLAYHEQHQRPLGVLLKSADAWRRDRLALNPEVMLPQTVASFLPLLEPVARDFVALLKRRVEQGGGHFSGDISGDLFRFAFESISHVMFGERMGMLEEQVDPESQRFIDAVYQMFHTSVPLLNLPPSLFWLLRTRTWRDHKAAWDVIFSKAEEYTQSFYRGPRQQAGREHPQPGILYRLLQGNAIPFQDIQANVTELLAGGVDTTSMTLQWHLYEMGRCLRVQEQLRAEVLEARRQAQGDTAHILQLVPLLKASIKETLRLHPIATTLQRYLENDLVLRDFLIPAKMLVQVGLFAMGRDPAYFHKPEAFLPERWQQADRGQLNFRSLSFGWGLRQCLGRRLAEQEILLCLVHILENFRVEIERLEDVQTKFQLLLVPEKPIHLTFRPLHQEGLGEPLAGQALQPLSQDASAR</sequence>
<keyword evidence="12 28" id="KW-0809">Transit peptide</keyword>
<dbReference type="InterPro" id="IPR001128">
    <property type="entry name" value="Cyt_P450"/>
</dbReference>
<dbReference type="RefSeq" id="XP_007537052.1">
    <property type="nucleotide sequence ID" value="XM_007536990.2"/>
</dbReference>
<evidence type="ECO:0000256" key="12">
    <source>
        <dbReference type="ARBA" id="ARBA00022946"/>
    </source>
</evidence>
<evidence type="ECO:0000256" key="24">
    <source>
        <dbReference type="ARBA" id="ARBA00047766"/>
    </source>
</evidence>
<dbReference type="GO" id="GO:0006704">
    <property type="term" value="P:glucocorticoid biosynthetic process"/>
    <property type="evidence" value="ECO:0007669"/>
    <property type="project" value="TreeGrafter"/>
</dbReference>
<evidence type="ECO:0000256" key="26">
    <source>
        <dbReference type="PIRSR" id="PIRSR602401-1"/>
    </source>
</evidence>
<keyword evidence="19 28" id="KW-1207">Sterol metabolism</keyword>
<dbReference type="SUPFAM" id="SSF48264">
    <property type="entry name" value="Cytochrome P450"/>
    <property type="match status" value="1"/>
</dbReference>
<evidence type="ECO:0000256" key="21">
    <source>
        <dbReference type="ARBA" id="ARBA00023250"/>
    </source>
</evidence>
<dbReference type="GeneID" id="103126124"/>
<dbReference type="InterPro" id="IPR002401">
    <property type="entry name" value="Cyt_P450_E_grp-I"/>
</dbReference>
<evidence type="ECO:0000256" key="13">
    <source>
        <dbReference type="ARBA" id="ARBA00023002"/>
    </source>
</evidence>
<organism evidence="29 30">
    <name type="scientific">Erinaceus europaeus</name>
    <name type="common">Western European hedgehog</name>
    <dbReference type="NCBI Taxonomy" id="9365"/>
    <lineage>
        <taxon>Eukaryota</taxon>
        <taxon>Metazoa</taxon>
        <taxon>Chordata</taxon>
        <taxon>Craniata</taxon>
        <taxon>Vertebrata</taxon>
        <taxon>Euteleostomi</taxon>
        <taxon>Mammalia</taxon>
        <taxon>Eutheria</taxon>
        <taxon>Laurasiatheria</taxon>
        <taxon>Eulipotyphla</taxon>
        <taxon>Erinaceidae</taxon>
        <taxon>Erinaceinae</taxon>
        <taxon>Erinaceus</taxon>
    </lineage>
</organism>
<evidence type="ECO:0000256" key="18">
    <source>
        <dbReference type="ARBA" id="ARBA00023136"/>
    </source>
</evidence>
<comment type="similarity">
    <text evidence="4 27">Belongs to the cytochrome P450 family.</text>
</comment>
<dbReference type="GO" id="GO:0006700">
    <property type="term" value="P:C21-steroid hormone biosynthetic process"/>
    <property type="evidence" value="ECO:0007669"/>
    <property type="project" value="TreeGrafter"/>
</dbReference>
<dbReference type="GO" id="GO:0020037">
    <property type="term" value="F:heme binding"/>
    <property type="evidence" value="ECO:0007669"/>
    <property type="project" value="InterPro"/>
</dbReference>
<keyword evidence="11" id="KW-0999">Mitochondrion inner membrane</keyword>
<dbReference type="EC" id="1.14.15.6" evidence="6 28"/>
<evidence type="ECO:0000256" key="28">
    <source>
        <dbReference type="RuleBase" id="RU364077"/>
    </source>
</evidence>
<dbReference type="GO" id="GO:0008203">
    <property type="term" value="P:cholesterol metabolic process"/>
    <property type="evidence" value="ECO:0007669"/>
    <property type="project" value="UniProtKB-UniPathway"/>
</dbReference>
<evidence type="ECO:0000256" key="4">
    <source>
        <dbReference type="ARBA" id="ARBA00010617"/>
    </source>
</evidence>
<keyword evidence="29" id="KW-1185">Reference proteome</keyword>
<evidence type="ECO:0000256" key="15">
    <source>
        <dbReference type="ARBA" id="ARBA00023033"/>
    </source>
</evidence>
<dbReference type="GO" id="GO:0008386">
    <property type="term" value="F:cholesterol monooxygenase (side-chain-cleaving) activity"/>
    <property type="evidence" value="ECO:0007669"/>
    <property type="project" value="UniProtKB-EC"/>
</dbReference>
<evidence type="ECO:0000256" key="7">
    <source>
        <dbReference type="ARBA" id="ARBA00019844"/>
    </source>
</evidence>
<feature type="binding site" description="axial binding residue" evidence="26">
    <location>
        <position position="452"/>
    </location>
    <ligand>
        <name>heme</name>
        <dbReference type="ChEBI" id="CHEBI:30413"/>
    </ligand>
    <ligandPart>
        <name>Fe</name>
        <dbReference type="ChEBI" id="CHEBI:18248"/>
    </ligandPart>
</feature>
<keyword evidence="10 26" id="KW-0479">Metal-binding</keyword>
<dbReference type="PRINTS" id="PR00463">
    <property type="entry name" value="EP450I"/>
</dbReference>
<evidence type="ECO:0000256" key="2">
    <source>
        <dbReference type="ARBA" id="ARBA00004731"/>
    </source>
</evidence>
<comment type="catalytic activity">
    <reaction evidence="25">
        <text>2 reduced [adrenodoxin] + cholesterol + O2 + 2 H(+) = (22R)-hydroxycholesterol + 2 oxidized [adrenodoxin] + H2O</text>
        <dbReference type="Rhea" id="RHEA:34335"/>
        <dbReference type="Rhea" id="RHEA-COMP:9998"/>
        <dbReference type="Rhea" id="RHEA-COMP:9999"/>
        <dbReference type="ChEBI" id="CHEBI:15377"/>
        <dbReference type="ChEBI" id="CHEBI:15378"/>
        <dbReference type="ChEBI" id="CHEBI:15379"/>
        <dbReference type="ChEBI" id="CHEBI:16113"/>
        <dbReference type="ChEBI" id="CHEBI:33737"/>
        <dbReference type="ChEBI" id="CHEBI:33738"/>
        <dbReference type="ChEBI" id="CHEBI:67237"/>
    </reaction>
    <physiologicalReaction direction="left-to-right" evidence="25">
        <dbReference type="Rhea" id="RHEA:34336"/>
    </physiologicalReaction>
</comment>
<comment type="subcellular location">
    <subcellularLocation>
        <location evidence="28">Mitochondrion inner membrane</location>
        <topology evidence="28">Peripheral membrane protein</topology>
    </subcellularLocation>
    <text evidence="28">Localizes to the matrix side of the mitochondrion inner membrane.</text>
</comment>
<evidence type="ECO:0000256" key="25">
    <source>
        <dbReference type="ARBA" id="ARBA00049437"/>
    </source>
</evidence>
<dbReference type="InParanoid" id="A0A1S3ALG6"/>
<evidence type="ECO:0000256" key="5">
    <source>
        <dbReference type="ARBA" id="ARBA00011573"/>
    </source>
</evidence>
<dbReference type="UniPathway" id="UPA00296"/>
<comment type="pathway">
    <text evidence="2">Steroid metabolism; cholesterol metabolism.</text>
</comment>
<evidence type="ECO:0000256" key="8">
    <source>
        <dbReference type="ARBA" id="ARBA00022548"/>
    </source>
</evidence>
<evidence type="ECO:0000256" key="3">
    <source>
        <dbReference type="ARBA" id="ARBA00005108"/>
    </source>
</evidence>
<comment type="cofactor">
    <cofactor evidence="1 26 28">
        <name>heme</name>
        <dbReference type="ChEBI" id="CHEBI:30413"/>
    </cofactor>
</comment>
<dbReference type="GO" id="GO:0005743">
    <property type="term" value="C:mitochondrial inner membrane"/>
    <property type="evidence" value="ECO:0007669"/>
    <property type="project" value="UniProtKB-SubCell"/>
</dbReference>
<dbReference type="GO" id="GO:0005506">
    <property type="term" value="F:iron ion binding"/>
    <property type="evidence" value="ECO:0007669"/>
    <property type="project" value="InterPro"/>
</dbReference>
<evidence type="ECO:0000256" key="10">
    <source>
        <dbReference type="ARBA" id="ARBA00022723"/>
    </source>
</evidence>
<keyword evidence="9 26" id="KW-0349">Heme</keyword>
<keyword evidence="17 28" id="KW-0496">Mitochondrion</keyword>
<comment type="subunit">
    <text evidence="5">Interacts with FDX1/adrenodoxin.</text>
</comment>
<evidence type="ECO:0000256" key="9">
    <source>
        <dbReference type="ARBA" id="ARBA00022617"/>
    </source>
</evidence>
<keyword evidence="18 28" id="KW-0472">Membrane</keyword>